<keyword evidence="7" id="KW-0560">Oxidoreductase</keyword>
<evidence type="ECO:0000256" key="8">
    <source>
        <dbReference type="ARBA" id="ARBA00023136"/>
    </source>
</evidence>
<dbReference type="Gene3D" id="3.40.462.10">
    <property type="entry name" value="FAD-linked oxidases, C-terminal domain"/>
    <property type="match status" value="1"/>
</dbReference>
<comment type="caution">
    <text evidence="10">The sequence shown here is derived from an EMBL/GenBank/DDBJ whole genome shotgun (WGS) entry which is preliminary data.</text>
</comment>
<keyword evidence="3" id="KW-0285">Flavoprotein</keyword>
<dbReference type="Proteomes" id="UP000541185">
    <property type="component" value="Unassembled WGS sequence"/>
</dbReference>
<dbReference type="EMBL" id="JABBFX010000004">
    <property type="protein sequence ID" value="NML48274.1"/>
    <property type="molecule type" value="Genomic_DNA"/>
</dbReference>
<dbReference type="InterPro" id="IPR016166">
    <property type="entry name" value="FAD-bd_PCMH"/>
</dbReference>
<dbReference type="Gene3D" id="3.30.465.10">
    <property type="match status" value="1"/>
</dbReference>
<evidence type="ECO:0000256" key="5">
    <source>
        <dbReference type="ARBA" id="ARBA00022827"/>
    </source>
</evidence>
<evidence type="ECO:0000256" key="6">
    <source>
        <dbReference type="ARBA" id="ARBA00022989"/>
    </source>
</evidence>
<keyword evidence="11" id="KW-1185">Reference proteome</keyword>
<dbReference type="GO" id="GO:0050614">
    <property type="term" value="F:Delta24-sterol reductase activity"/>
    <property type="evidence" value="ECO:0007669"/>
    <property type="project" value="UniProtKB-EC"/>
</dbReference>
<evidence type="ECO:0000313" key="10">
    <source>
        <dbReference type="EMBL" id="NML48274.1"/>
    </source>
</evidence>
<keyword evidence="6" id="KW-1133">Transmembrane helix</keyword>
<dbReference type="InterPro" id="IPR040165">
    <property type="entry name" value="Diminuto-like"/>
</dbReference>
<accession>A0A848HCT3</accession>
<dbReference type="InterPro" id="IPR016170">
    <property type="entry name" value="Cytok_DH_C_sf"/>
</dbReference>
<dbReference type="SUPFAM" id="SSF56176">
    <property type="entry name" value="FAD-binding/transporter-associated domain-like"/>
    <property type="match status" value="1"/>
</dbReference>
<gene>
    <name evidence="10" type="ORF">HHL11_31285</name>
</gene>
<dbReference type="InterPro" id="IPR006094">
    <property type="entry name" value="Oxid_FAD_bind_N"/>
</dbReference>
<keyword evidence="4" id="KW-0812">Transmembrane</keyword>
<evidence type="ECO:0000256" key="4">
    <source>
        <dbReference type="ARBA" id="ARBA00022692"/>
    </source>
</evidence>
<dbReference type="InterPro" id="IPR036318">
    <property type="entry name" value="FAD-bd_PCMH-like_sf"/>
</dbReference>
<dbReference type="SUPFAM" id="SSF55103">
    <property type="entry name" value="FAD-linked oxidases, C-terminal domain"/>
    <property type="match status" value="1"/>
</dbReference>
<dbReference type="PANTHER" id="PTHR10801">
    <property type="entry name" value="24-DEHYDROCHOLESTEROL REDUCTASE"/>
    <property type="match status" value="1"/>
</dbReference>
<dbReference type="PROSITE" id="PS51387">
    <property type="entry name" value="FAD_PCMH"/>
    <property type="match status" value="1"/>
</dbReference>
<dbReference type="GO" id="GO:0016020">
    <property type="term" value="C:membrane"/>
    <property type="evidence" value="ECO:0007669"/>
    <property type="project" value="UniProtKB-SubCell"/>
</dbReference>
<dbReference type="PANTHER" id="PTHR10801:SF0">
    <property type="entry name" value="DELTA(24)-STEROL REDUCTASE"/>
    <property type="match status" value="1"/>
</dbReference>
<evidence type="ECO:0000256" key="2">
    <source>
        <dbReference type="ARBA" id="ARBA00012405"/>
    </source>
</evidence>
<evidence type="ECO:0000259" key="9">
    <source>
        <dbReference type="PROSITE" id="PS51387"/>
    </source>
</evidence>
<dbReference type="Pfam" id="PF01565">
    <property type="entry name" value="FAD_binding_4"/>
    <property type="match status" value="1"/>
</dbReference>
<organism evidence="10 11">
    <name type="scientific">Ramlibacter agri</name>
    <dbReference type="NCBI Taxonomy" id="2728837"/>
    <lineage>
        <taxon>Bacteria</taxon>
        <taxon>Pseudomonadati</taxon>
        <taxon>Pseudomonadota</taxon>
        <taxon>Betaproteobacteria</taxon>
        <taxon>Burkholderiales</taxon>
        <taxon>Comamonadaceae</taxon>
        <taxon>Ramlibacter</taxon>
    </lineage>
</organism>
<name>A0A848HCT3_9BURK</name>
<dbReference type="AlphaFoldDB" id="A0A848HCT3"/>
<sequence>MRAIASEAEGCMDVEGCCSFDALVAWALPRGVMPAVVPPLKKVTVGGAIAGVGVAATSFRQGLVHHAMRELEVRLPGGEVVTCTPDNAHRDLFFGFPNSHGCLGQAQRVRLATLPVRPFVHVRHGHYRDPQAFLAALARVCANDADFVDGMAFGTGEYVLSAARFADDVPWRSSYGVEPAYWQSLRERDEDYLATGDWLWRWDTDWSWYSRQFGAQRSLLRRVLGRWRGQHRESVVQDVDIPLARAGEFLGFLQRALGTAPIWVCPVHGDRPGDRFPLYSLAQPLYVSFGFRDVPQVREPQEAGGFDRLVEEEARRLGGIKALHAGSHFTPGEFDGAYGGGAYRALKARYDPQGRAPELYDKCVARA</sequence>
<evidence type="ECO:0000256" key="3">
    <source>
        <dbReference type="ARBA" id="ARBA00022630"/>
    </source>
</evidence>
<dbReference type="RefSeq" id="WP_169422599.1">
    <property type="nucleotide sequence ID" value="NZ_JABBFX010000004.1"/>
</dbReference>
<comment type="subcellular location">
    <subcellularLocation>
        <location evidence="1">Membrane</location>
        <topology evidence="1">Single-pass membrane protein</topology>
    </subcellularLocation>
</comment>
<evidence type="ECO:0000256" key="1">
    <source>
        <dbReference type="ARBA" id="ARBA00004167"/>
    </source>
</evidence>
<reference evidence="10 11" key="1">
    <citation type="submission" date="2020-04" db="EMBL/GenBank/DDBJ databases">
        <title>Ramlibacter sp. G-1-2-2 isolated from soil.</title>
        <authorList>
            <person name="Dahal R.H."/>
        </authorList>
    </citation>
    <scope>NUCLEOTIDE SEQUENCE [LARGE SCALE GENOMIC DNA]</scope>
    <source>
        <strain evidence="10 11">G-1-2-2</strain>
    </source>
</reference>
<evidence type="ECO:0000256" key="7">
    <source>
        <dbReference type="ARBA" id="ARBA00023002"/>
    </source>
</evidence>
<dbReference type="InterPro" id="IPR016164">
    <property type="entry name" value="FAD-linked_Oxase-like_C"/>
</dbReference>
<evidence type="ECO:0000313" key="11">
    <source>
        <dbReference type="Proteomes" id="UP000541185"/>
    </source>
</evidence>
<dbReference type="InterPro" id="IPR016169">
    <property type="entry name" value="FAD-bd_PCMH_sub2"/>
</dbReference>
<dbReference type="GO" id="GO:0071949">
    <property type="term" value="F:FAD binding"/>
    <property type="evidence" value="ECO:0007669"/>
    <property type="project" value="InterPro"/>
</dbReference>
<keyword evidence="8" id="KW-0472">Membrane</keyword>
<dbReference type="EC" id="1.3.1.72" evidence="2"/>
<feature type="domain" description="FAD-binding PCMH-type" evidence="9">
    <location>
        <begin position="1"/>
        <end position="116"/>
    </location>
</feature>
<proteinExistence type="predicted"/>
<keyword evidence="5" id="KW-0274">FAD</keyword>
<protein>
    <recommendedName>
        <fullName evidence="2">Delta(24)-sterol reductase</fullName>
        <ecNumber evidence="2">1.3.1.72</ecNumber>
    </recommendedName>
</protein>